<dbReference type="Proteomes" id="UP000238811">
    <property type="component" value="Unassembled WGS sequence"/>
</dbReference>
<protein>
    <submittedName>
        <fullName evidence="2">Uncharacterized protein</fullName>
    </submittedName>
</protein>
<name>A0A2S9TM53_9BACT</name>
<keyword evidence="1" id="KW-0812">Transmembrane</keyword>
<organism evidence="2 3">
    <name type="scientific">Aliarcobacter cryaerophilus</name>
    <dbReference type="NCBI Taxonomy" id="28198"/>
    <lineage>
        <taxon>Bacteria</taxon>
        <taxon>Pseudomonadati</taxon>
        <taxon>Campylobacterota</taxon>
        <taxon>Epsilonproteobacteria</taxon>
        <taxon>Campylobacterales</taxon>
        <taxon>Arcobacteraceae</taxon>
        <taxon>Aliarcobacter</taxon>
    </lineage>
</organism>
<sequence>MMYEINSYNSVRRNLIFVNLLLSLSLLSADNITIINLYLFKIDLNKVSLGLNDVLFIITLYFFMIYFSFLYNNENNTLEDLIKSKSFRTLRNTKSKIKKFFYLPFLIPFLVIFDGFKIKNFLIVISPYILTFINIFFYLYQAIPTIYKSFLVLTFMILIQFFNISIILLDHKYNEIKKKYLDDKFNNNLKEKYKINKKR</sequence>
<feature type="transmembrane region" description="Helical" evidence="1">
    <location>
        <begin position="146"/>
        <end position="169"/>
    </location>
</feature>
<feature type="transmembrane region" description="Helical" evidence="1">
    <location>
        <begin position="100"/>
        <end position="116"/>
    </location>
</feature>
<accession>A0A2S9TM53</accession>
<dbReference type="AlphaFoldDB" id="A0A2S9TM53"/>
<reference evidence="2 3" key="1">
    <citation type="submission" date="2017-09" db="EMBL/GenBank/DDBJ databases">
        <title>Reassesment of A. cryaerophilus.</title>
        <authorList>
            <person name="Perez-Cataluna A."/>
            <person name="Collado L."/>
            <person name="Salgado O."/>
            <person name="Lefinanco V."/>
            <person name="Figueras M.J."/>
        </authorList>
    </citation>
    <scope>NUCLEOTIDE SEQUENCE [LARGE SCALE GENOMIC DNA]</scope>
    <source>
        <strain evidence="2 3">LMG 10229</strain>
    </source>
</reference>
<feature type="transmembrane region" description="Helical" evidence="1">
    <location>
        <begin position="16"/>
        <end position="39"/>
    </location>
</feature>
<keyword evidence="1" id="KW-1133">Transmembrane helix</keyword>
<feature type="transmembrane region" description="Helical" evidence="1">
    <location>
        <begin position="121"/>
        <end position="140"/>
    </location>
</feature>
<feature type="transmembrane region" description="Helical" evidence="1">
    <location>
        <begin position="51"/>
        <end position="71"/>
    </location>
</feature>
<proteinExistence type="predicted"/>
<evidence type="ECO:0000313" key="3">
    <source>
        <dbReference type="Proteomes" id="UP000238811"/>
    </source>
</evidence>
<keyword evidence="1" id="KW-0472">Membrane</keyword>
<gene>
    <name evidence="2" type="ORF">CJ668_09670</name>
</gene>
<evidence type="ECO:0000313" key="2">
    <source>
        <dbReference type="EMBL" id="PRM99872.1"/>
    </source>
</evidence>
<comment type="caution">
    <text evidence="2">The sequence shown here is derived from an EMBL/GenBank/DDBJ whole genome shotgun (WGS) entry which is preliminary data.</text>
</comment>
<dbReference type="EMBL" id="NXGD01000011">
    <property type="protein sequence ID" value="PRM99872.1"/>
    <property type="molecule type" value="Genomic_DNA"/>
</dbReference>
<evidence type="ECO:0000256" key="1">
    <source>
        <dbReference type="SAM" id="Phobius"/>
    </source>
</evidence>